<evidence type="ECO:0000313" key="3">
    <source>
        <dbReference type="EMBL" id="CAF2014433.1"/>
    </source>
</evidence>
<dbReference type="EMBL" id="CAJNOW010017690">
    <property type="protein sequence ID" value="CAF1659500.1"/>
    <property type="molecule type" value="Genomic_DNA"/>
</dbReference>
<dbReference type="AlphaFoldDB" id="A0A816XZI8"/>
<dbReference type="Proteomes" id="UP000681720">
    <property type="component" value="Unassembled WGS sequence"/>
</dbReference>
<dbReference type="Proteomes" id="UP000663834">
    <property type="component" value="Unassembled WGS sequence"/>
</dbReference>
<evidence type="ECO:0000313" key="6">
    <source>
        <dbReference type="EMBL" id="CAF3863912.1"/>
    </source>
</evidence>
<comment type="caution">
    <text evidence="5">The sequence shown here is derived from an EMBL/GenBank/DDBJ whole genome shotgun (WGS) entry which is preliminary data.</text>
</comment>
<evidence type="ECO:0000313" key="12">
    <source>
        <dbReference type="Proteomes" id="UP000663887"/>
    </source>
</evidence>
<organism evidence="5 12">
    <name type="scientific">Rotaria magnacalcarata</name>
    <dbReference type="NCBI Taxonomy" id="392030"/>
    <lineage>
        <taxon>Eukaryota</taxon>
        <taxon>Metazoa</taxon>
        <taxon>Spiralia</taxon>
        <taxon>Gnathifera</taxon>
        <taxon>Rotifera</taxon>
        <taxon>Eurotatoria</taxon>
        <taxon>Bdelloidea</taxon>
        <taxon>Philodinida</taxon>
        <taxon>Philodinidae</taxon>
        <taxon>Rotaria</taxon>
    </lineage>
</organism>
<dbReference type="Proteomes" id="UP000663842">
    <property type="component" value="Unassembled WGS sequence"/>
</dbReference>
<dbReference type="Proteomes" id="UP000663887">
    <property type="component" value="Unassembled WGS sequence"/>
</dbReference>
<dbReference type="EMBL" id="CAJNRF010001496">
    <property type="protein sequence ID" value="CAF2014433.1"/>
    <property type="molecule type" value="Genomic_DNA"/>
</dbReference>
<evidence type="ECO:0000313" key="10">
    <source>
        <dbReference type="EMBL" id="CAF5172205.1"/>
    </source>
</evidence>
<gene>
    <name evidence="6" type="ORF">BYL167_LOCUS6539</name>
    <name evidence="1" type="ORF">CJN711_LOCUS16214</name>
    <name evidence="9" type="ORF">GIL414_LOCUS35413</name>
    <name evidence="2" type="ORF">KQP761_LOCUS31719</name>
    <name evidence="4" type="ORF">MBJ925_LOCUS18360</name>
    <name evidence="7" type="ORF">OVN521_LOCUS20481</name>
    <name evidence="10" type="ORF">SMN809_LOCUS66075</name>
    <name evidence="8" type="ORF">UXM345_LOCUS33782</name>
    <name evidence="3" type="ORF">WKI299_LOCUS5411</name>
    <name evidence="5" type="ORF">XDN619_LOCUS28918</name>
</gene>
<sequence>MASTRQFSSSSNLVREFILRQSFNGTWILTDDEVKQFTQGKSWTYFTSSISQDKNVITTALVIALLESQHVKQQSLWFMVAVKGRQQLVLLGLTGNNIDLLINEIKSKL</sequence>
<dbReference type="Proteomes" id="UP000663855">
    <property type="component" value="Unassembled WGS sequence"/>
</dbReference>
<dbReference type="Proteomes" id="UP000663824">
    <property type="component" value="Unassembled WGS sequence"/>
</dbReference>
<dbReference type="EMBL" id="CAJNOV010007458">
    <property type="protein sequence ID" value="CAF1285751.1"/>
    <property type="molecule type" value="Genomic_DNA"/>
</dbReference>
<dbReference type="Proteomes" id="UP000676336">
    <property type="component" value="Unassembled WGS sequence"/>
</dbReference>
<dbReference type="OrthoDB" id="10057683at2759"/>
<evidence type="ECO:0000313" key="1">
    <source>
        <dbReference type="EMBL" id="CAF1285751.1"/>
    </source>
</evidence>
<protein>
    <submittedName>
        <fullName evidence="5">Uncharacterized protein</fullName>
    </submittedName>
</protein>
<accession>A0A816XZI8</accession>
<dbReference type="Proteomes" id="UP000663856">
    <property type="component" value="Unassembled WGS sequence"/>
</dbReference>
<dbReference type="EMBL" id="CAJOBI010312629">
    <property type="protein sequence ID" value="CAF5172205.1"/>
    <property type="molecule type" value="Genomic_DNA"/>
</dbReference>
<dbReference type="EMBL" id="CAJNRG010014002">
    <property type="protein sequence ID" value="CAF2152643.1"/>
    <property type="molecule type" value="Genomic_DNA"/>
</dbReference>
<evidence type="ECO:0000313" key="5">
    <source>
        <dbReference type="EMBL" id="CAF2152643.1"/>
    </source>
</evidence>
<proteinExistence type="predicted"/>
<dbReference type="Proteomes" id="UP000681967">
    <property type="component" value="Unassembled WGS sequence"/>
</dbReference>
<dbReference type="EMBL" id="CAJOBH010001605">
    <property type="protein sequence ID" value="CAF3863912.1"/>
    <property type="molecule type" value="Genomic_DNA"/>
</dbReference>
<dbReference type="EMBL" id="CAJOBG010004060">
    <property type="protein sequence ID" value="CAF4093244.1"/>
    <property type="molecule type" value="Genomic_DNA"/>
</dbReference>
<evidence type="ECO:0000313" key="7">
    <source>
        <dbReference type="EMBL" id="CAF4093244.1"/>
    </source>
</evidence>
<dbReference type="EMBL" id="CAJOBJ010084866">
    <property type="protein sequence ID" value="CAF4516448.1"/>
    <property type="molecule type" value="Genomic_DNA"/>
</dbReference>
<evidence type="ECO:0000313" key="11">
    <source>
        <dbReference type="Proteomes" id="UP000663866"/>
    </source>
</evidence>
<name>A0A816XZI8_9BILA</name>
<evidence type="ECO:0000313" key="4">
    <source>
        <dbReference type="EMBL" id="CAF2080003.1"/>
    </source>
</evidence>
<keyword evidence="11" id="KW-1185">Reference proteome</keyword>
<dbReference type="EMBL" id="CAJOBF010011594">
    <property type="protein sequence ID" value="CAF4307911.1"/>
    <property type="molecule type" value="Genomic_DNA"/>
</dbReference>
<dbReference type="Proteomes" id="UP000663866">
    <property type="component" value="Unassembled WGS sequence"/>
</dbReference>
<reference evidence="5" key="1">
    <citation type="submission" date="2021-02" db="EMBL/GenBank/DDBJ databases">
        <authorList>
            <person name="Nowell W R."/>
        </authorList>
    </citation>
    <scope>NUCLEOTIDE SEQUENCE</scope>
</reference>
<evidence type="ECO:0000313" key="2">
    <source>
        <dbReference type="EMBL" id="CAF1659500.1"/>
    </source>
</evidence>
<dbReference type="EMBL" id="CAJNRE010009151">
    <property type="protein sequence ID" value="CAF2080003.1"/>
    <property type="molecule type" value="Genomic_DNA"/>
</dbReference>
<evidence type="ECO:0000313" key="8">
    <source>
        <dbReference type="EMBL" id="CAF4307911.1"/>
    </source>
</evidence>
<evidence type="ECO:0000313" key="9">
    <source>
        <dbReference type="EMBL" id="CAF4516448.1"/>
    </source>
</evidence>